<organism evidence="2 3">
    <name type="scientific">Aspergillus aculeatus (strain ATCC 16872 / CBS 172.66 / WB 5094)</name>
    <dbReference type="NCBI Taxonomy" id="690307"/>
    <lineage>
        <taxon>Eukaryota</taxon>
        <taxon>Fungi</taxon>
        <taxon>Dikarya</taxon>
        <taxon>Ascomycota</taxon>
        <taxon>Pezizomycotina</taxon>
        <taxon>Eurotiomycetes</taxon>
        <taxon>Eurotiomycetidae</taxon>
        <taxon>Eurotiales</taxon>
        <taxon>Aspergillaceae</taxon>
        <taxon>Aspergillus</taxon>
        <taxon>Aspergillus subgen. Circumdati</taxon>
    </lineage>
</organism>
<sequence length="71" mass="8000">MAWARFTLPRSRRWIVLSCFLTGLDLDLIEFRVLSQGWIDQRLPDECDQNSIVAKCGFHTVGTFAAGEIAG</sequence>
<dbReference type="GeneID" id="30969351"/>
<evidence type="ECO:0008006" key="4">
    <source>
        <dbReference type="Google" id="ProtNLM"/>
    </source>
</evidence>
<accession>A0A1L9X4Y0</accession>
<dbReference type="EMBL" id="KV878971">
    <property type="protein sequence ID" value="OJK03505.1"/>
    <property type="molecule type" value="Genomic_DNA"/>
</dbReference>
<feature type="signal peptide" evidence="1">
    <location>
        <begin position="1"/>
        <end position="26"/>
    </location>
</feature>
<keyword evidence="1" id="KW-0732">Signal</keyword>
<evidence type="ECO:0000313" key="2">
    <source>
        <dbReference type="EMBL" id="OJK03505.1"/>
    </source>
</evidence>
<evidence type="ECO:0000313" key="3">
    <source>
        <dbReference type="Proteomes" id="UP000184546"/>
    </source>
</evidence>
<dbReference type="Proteomes" id="UP000184546">
    <property type="component" value="Unassembled WGS sequence"/>
</dbReference>
<evidence type="ECO:0000256" key="1">
    <source>
        <dbReference type="SAM" id="SignalP"/>
    </source>
</evidence>
<dbReference type="RefSeq" id="XP_020059844.1">
    <property type="nucleotide sequence ID" value="XM_020195537.1"/>
</dbReference>
<proteinExistence type="predicted"/>
<reference evidence="3" key="1">
    <citation type="journal article" date="2017" name="Genome Biol.">
        <title>Comparative genomics reveals high biological diversity and specific adaptations in the industrially and medically important fungal genus Aspergillus.</title>
        <authorList>
            <person name="de Vries R.P."/>
            <person name="Riley R."/>
            <person name="Wiebenga A."/>
            <person name="Aguilar-Osorio G."/>
            <person name="Amillis S."/>
            <person name="Uchima C.A."/>
            <person name="Anderluh G."/>
            <person name="Asadollahi M."/>
            <person name="Askin M."/>
            <person name="Barry K."/>
            <person name="Battaglia E."/>
            <person name="Bayram O."/>
            <person name="Benocci T."/>
            <person name="Braus-Stromeyer S.A."/>
            <person name="Caldana C."/>
            <person name="Canovas D."/>
            <person name="Cerqueira G.C."/>
            <person name="Chen F."/>
            <person name="Chen W."/>
            <person name="Choi C."/>
            <person name="Clum A."/>
            <person name="Dos Santos R.A."/>
            <person name="Damasio A.R."/>
            <person name="Diallinas G."/>
            <person name="Emri T."/>
            <person name="Fekete E."/>
            <person name="Flipphi M."/>
            <person name="Freyberg S."/>
            <person name="Gallo A."/>
            <person name="Gournas C."/>
            <person name="Habgood R."/>
            <person name="Hainaut M."/>
            <person name="Harispe M.L."/>
            <person name="Henrissat B."/>
            <person name="Hilden K.S."/>
            <person name="Hope R."/>
            <person name="Hossain A."/>
            <person name="Karabika E."/>
            <person name="Karaffa L."/>
            <person name="Karanyi Z."/>
            <person name="Krasevec N."/>
            <person name="Kuo A."/>
            <person name="Kusch H."/>
            <person name="LaButti K."/>
            <person name="Lagendijk E.L."/>
            <person name="Lapidus A."/>
            <person name="Levasseur A."/>
            <person name="Lindquist E."/>
            <person name="Lipzen A."/>
            <person name="Logrieco A.F."/>
            <person name="MacCabe A."/>
            <person name="Maekelae M.R."/>
            <person name="Malavazi I."/>
            <person name="Melin P."/>
            <person name="Meyer V."/>
            <person name="Mielnichuk N."/>
            <person name="Miskei M."/>
            <person name="Molnar A.P."/>
            <person name="Mule G."/>
            <person name="Ngan C.Y."/>
            <person name="Orejas M."/>
            <person name="Orosz E."/>
            <person name="Ouedraogo J.P."/>
            <person name="Overkamp K.M."/>
            <person name="Park H.-S."/>
            <person name="Perrone G."/>
            <person name="Piumi F."/>
            <person name="Punt P.J."/>
            <person name="Ram A.F."/>
            <person name="Ramon A."/>
            <person name="Rauscher S."/>
            <person name="Record E."/>
            <person name="Riano-Pachon D.M."/>
            <person name="Robert V."/>
            <person name="Roehrig J."/>
            <person name="Ruller R."/>
            <person name="Salamov A."/>
            <person name="Salih N.S."/>
            <person name="Samson R.A."/>
            <person name="Sandor E."/>
            <person name="Sanguinetti M."/>
            <person name="Schuetze T."/>
            <person name="Sepcic K."/>
            <person name="Shelest E."/>
            <person name="Sherlock G."/>
            <person name="Sophianopoulou V."/>
            <person name="Squina F.M."/>
            <person name="Sun H."/>
            <person name="Susca A."/>
            <person name="Todd R.B."/>
            <person name="Tsang A."/>
            <person name="Unkles S.E."/>
            <person name="van de Wiele N."/>
            <person name="van Rossen-Uffink D."/>
            <person name="Oliveira J.V."/>
            <person name="Vesth T.C."/>
            <person name="Visser J."/>
            <person name="Yu J.-H."/>
            <person name="Zhou M."/>
            <person name="Andersen M.R."/>
            <person name="Archer D.B."/>
            <person name="Baker S.E."/>
            <person name="Benoit I."/>
            <person name="Brakhage A.A."/>
            <person name="Braus G.H."/>
            <person name="Fischer R."/>
            <person name="Frisvad J.C."/>
            <person name="Goldman G.H."/>
            <person name="Houbraken J."/>
            <person name="Oakley B."/>
            <person name="Pocsi I."/>
            <person name="Scazzocchio C."/>
            <person name="Seiboth B."/>
            <person name="vanKuyk P.A."/>
            <person name="Wortman J."/>
            <person name="Dyer P.S."/>
            <person name="Grigoriev I.V."/>
        </authorList>
    </citation>
    <scope>NUCLEOTIDE SEQUENCE [LARGE SCALE GENOMIC DNA]</scope>
    <source>
        <strain evidence="3">ATCC 16872 / CBS 172.66 / WB 5094</strain>
    </source>
</reference>
<feature type="chain" id="PRO_5013109668" description="FAD-dependent oxidoreductase 2 FAD binding domain-containing protein" evidence="1">
    <location>
        <begin position="27"/>
        <end position="71"/>
    </location>
</feature>
<protein>
    <recommendedName>
        <fullName evidence="4">FAD-dependent oxidoreductase 2 FAD binding domain-containing protein</fullName>
    </recommendedName>
</protein>
<name>A0A1L9X4Y0_ASPA1</name>
<dbReference type="AlphaFoldDB" id="A0A1L9X4Y0"/>
<dbReference type="VEuPathDB" id="FungiDB:ASPACDRAFT_111291"/>
<keyword evidence="3" id="KW-1185">Reference proteome</keyword>
<gene>
    <name evidence="2" type="ORF">ASPACDRAFT_111291</name>
</gene>